<accession>A0A7D9I678</accession>
<comment type="caution">
    <text evidence="2">The sequence shown here is derived from an EMBL/GenBank/DDBJ whole genome shotgun (WGS) entry which is preliminary data.</text>
</comment>
<proteinExistence type="predicted"/>
<feature type="region of interest" description="Disordered" evidence="1">
    <location>
        <begin position="42"/>
        <end position="63"/>
    </location>
</feature>
<protein>
    <submittedName>
        <fullName evidence="2">Uncharacterized protein</fullName>
    </submittedName>
</protein>
<keyword evidence="3" id="KW-1185">Reference proteome</keyword>
<dbReference type="EMBL" id="CACRXK020003373">
    <property type="protein sequence ID" value="CAB3998502.1"/>
    <property type="molecule type" value="Genomic_DNA"/>
</dbReference>
<sequence>MANFSVNDLLTGGCVVEEVKHLKETAIEIFGRAQFKLPIKELETSDPDSSGTDTDQSYAKQQLGVKSQETKLLGIPWNKTKGKIGVAFPCTGKEVAAKRTVLCRTVNSLASLLVGEDDLLRYL</sequence>
<reference evidence="2" key="1">
    <citation type="submission" date="2020-04" db="EMBL/GenBank/DDBJ databases">
        <authorList>
            <person name="Alioto T."/>
            <person name="Alioto T."/>
            <person name="Gomez Garrido J."/>
        </authorList>
    </citation>
    <scope>NUCLEOTIDE SEQUENCE</scope>
    <source>
        <strain evidence="2">A484AB</strain>
    </source>
</reference>
<gene>
    <name evidence="2" type="ORF">PACLA_8A063582</name>
</gene>
<organism evidence="2 3">
    <name type="scientific">Paramuricea clavata</name>
    <name type="common">Red gorgonian</name>
    <name type="synonym">Violescent sea-whip</name>
    <dbReference type="NCBI Taxonomy" id="317549"/>
    <lineage>
        <taxon>Eukaryota</taxon>
        <taxon>Metazoa</taxon>
        <taxon>Cnidaria</taxon>
        <taxon>Anthozoa</taxon>
        <taxon>Octocorallia</taxon>
        <taxon>Malacalcyonacea</taxon>
        <taxon>Plexauridae</taxon>
        <taxon>Paramuricea</taxon>
    </lineage>
</organism>
<dbReference type="Proteomes" id="UP001152795">
    <property type="component" value="Unassembled WGS sequence"/>
</dbReference>
<feature type="compositionally biased region" description="Low complexity" evidence="1">
    <location>
        <begin position="47"/>
        <end position="57"/>
    </location>
</feature>
<dbReference type="AlphaFoldDB" id="A0A7D9I678"/>
<evidence type="ECO:0000313" key="2">
    <source>
        <dbReference type="EMBL" id="CAB3998502.1"/>
    </source>
</evidence>
<evidence type="ECO:0000313" key="3">
    <source>
        <dbReference type="Proteomes" id="UP001152795"/>
    </source>
</evidence>
<name>A0A7D9I678_PARCT</name>
<evidence type="ECO:0000256" key="1">
    <source>
        <dbReference type="SAM" id="MobiDB-lite"/>
    </source>
</evidence>